<protein>
    <submittedName>
        <fullName evidence="1">Uncharacterized protein</fullName>
    </submittedName>
</protein>
<name>A0AAV2EZ31_9ROSI</name>
<sequence length="603" mass="67027">MAAAELAKSMIFTRCLIQDQLGLVLIDGGRESNLISLRIVSKLKLQLQPHPAPYVVQSPYEDKFNMVVSQVAVTFSIGQYEDRVLCDVVLNLPSSIVLGQPWFRDRQVRFASRRSKKFRFHSRNKVFVLSPLTPEAVAEDLRVLQGLQEEYQSSLVAKSSSMGGNSVQTSLSNKSPCFAPTKQSSELGSPADVAEGKMAHEVGPKESLQVEVTMRIQVESLDGADSDRISPSTSTLEIYNVTAKQRKREGQLAGLIGEASSRSKEISTLPYASGSSPLDQMKTNHSVFHNQNRAESALHMLKTEDNASELVGKIGRNPTKTAAAELFVETQGMCGAPEIDQINGETKTPKFDSGFLDTQEFENYNGGKTADDGSTLTRGIRSLGMQWEIDLKERQEDSSIELKNRSWDSDSGQWQVFEHEEKLGDMVGAIRRESTPKANVASLGVLPVICKKLQTRPAMLDPKTPTLRRSSRCRELSGYGKVQNCILGVFVPIDRKKGAQWSPMLMQEMEFRPKTAGPRAYEAANVLQKFEFEKPSFDPIWDQFCVCFEQRKAKVLRSTLFQEGGPDMIPNCQLFTSQLLDKEAIKVGKKKGRIWLSQNPCSG</sequence>
<gene>
    <name evidence="1" type="ORF">LTRI10_LOCUS31979</name>
</gene>
<proteinExistence type="predicted"/>
<dbReference type="EMBL" id="OZ034818">
    <property type="protein sequence ID" value="CAL1391246.1"/>
    <property type="molecule type" value="Genomic_DNA"/>
</dbReference>
<dbReference type="CDD" id="cd00303">
    <property type="entry name" value="retropepsin_like"/>
    <property type="match status" value="1"/>
</dbReference>
<dbReference type="Proteomes" id="UP001497516">
    <property type="component" value="Chromosome 5"/>
</dbReference>
<dbReference type="Gene3D" id="2.40.70.10">
    <property type="entry name" value="Acid Proteases"/>
    <property type="match status" value="1"/>
</dbReference>
<reference evidence="1 2" key="1">
    <citation type="submission" date="2024-04" db="EMBL/GenBank/DDBJ databases">
        <authorList>
            <person name="Fracassetti M."/>
        </authorList>
    </citation>
    <scope>NUCLEOTIDE SEQUENCE [LARGE SCALE GENOMIC DNA]</scope>
</reference>
<accession>A0AAV2EZ31</accession>
<evidence type="ECO:0000313" key="2">
    <source>
        <dbReference type="Proteomes" id="UP001497516"/>
    </source>
</evidence>
<dbReference type="AlphaFoldDB" id="A0AAV2EZ31"/>
<dbReference type="PANTHER" id="PTHR35046">
    <property type="entry name" value="ZINC KNUCKLE (CCHC-TYPE) FAMILY PROTEIN"/>
    <property type="match status" value="1"/>
</dbReference>
<dbReference type="InterPro" id="IPR021109">
    <property type="entry name" value="Peptidase_aspartic_dom_sf"/>
</dbReference>
<dbReference type="Pfam" id="PF08284">
    <property type="entry name" value="RVP_2"/>
    <property type="match status" value="1"/>
</dbReference>
<keyword evidence="2" id="KW-1185">Reference proteome</keyword>
<evidence type="ECO:0000313" key="1">
    <source>
        <dbReference type="EMBL" id="CAL1391246.1"/>
    </source>
</evidence>
<organism evidence="1 2">
    <name type="scientific">Linum trigynum</name>
    <dbReference type="NCBI Taxonomy" id="586398"/>
    <lineage>
        <taxon>Eukaryota</taxon>
        <taxon>Viridiplantae</taxon>
        <taxon>Streptophyta</taxon>
        <taxon>Embryophyta</taxon>
        <taxon>Tracheophyta</taxon>
        <taxon>Spermatophyta</taxon>
        <taxon>Magnoliopsida</taxon>
        <taxon>eudicotyledons</taxon>
        <taxon>Gunneridae</taxon>
        <taxon>Pentapetalae</taxon>
        <taxon>rosids</taxon>
        <taxon>fabids</taxon>
        <taxon>Malpighiales</taxon>
        <taxon>Linaceae</taxon>
        <taxon>Linum</taxon>
    </lineage>
</organism>
<dbReference type="PANTHER" id="PTHR35046:SF9">
    <property type="entry name" value="RNA-DIRECTED DNA POLYMERASE"/>
    <property type="match status" value="1"/>
</dbReference>